<reference evidence="1" key="2">
    <citation type="journal article" date="2022" name="New Phytol.">
        <title>Evolutionary transition to the ectomycorrhizal habit in the genomes of a hyperdiverse lineage of mushroom-forming fungi.</title>
        <authorList>
            <person name="Looney B."/>
            <person name="Miyauchi S."/>
            <person name="Morin E."/>
            <person name="Drula E."/>
            <person name="Courty P.E."/>
            <person name="Kohler A."/>
            <person name="Kuo A."/>
            <person name="LaButti K."/>
            <person name="Pangilinan J."/>
            <person name="Lipzen A."/>
            <person name="Riley R."/>
            <person name="Andreopoulos W."/>
            <person name="He G."/>
            <person name="Johnson J."/>
            <person name="Nolan M."/>
            <person name="Tritt A."/>
            <person name="Barry K.W."/>
            <person name="Grigoriev I.V."/>
            <person name="Nagy L.G."/>
            <person name="Hibbett D."/>
            <person name="Henrissat B."/>
            <person name="Matheny P.B."/>
            <person name="Labbe J."/>
            <person name="Martin F.M."/>
        </authorList>
    </citation>
    <scope>NUCLEOTIDE SEQUENCE</scope>
    <source>
        <strain evidence="1">HHB10654</strain>
    </source>
</reference>
<dbReference type="EMBL" id="MU277250">
    <property type="protein sequence ID" value="KAI0057238.1"/>
    <property type="molecule type" value="Genomic_DNA"/>
</dbReference>
<sequence>MAPTSMKAVVVGKDGTVTLADKYPVPKPSSGQILVKVAAAAQNPTDWKTAQFGKRAGAVSGCDFAGTVEEIGPDVEPGVRTIGERVAGFVHGGLYSNGSFAEYVIAGAEVIVHVPDTWSSEEAAQLGIAPFTALQTLYESHTDLPTPLNPTSAPIPILVSGGASSVGQYVVQFAKLAGLRVLATASRRNLRLMRSLGADEVFDYNEPDVMQQIWLATDGQLRHAVDTISEGATPDLVAGALGQGGGVSAVIGPVKKSYTNVKSVHSLAYTLLGNDFDFPQKNTATPEQKQWGKNVAKLLEDILAQGQVKPNPVYLMPNGLASVSEGFQHMKEGKVHAQKVTYRVADTPQ</sequence>
<organism evidence="1 2">
    <name type="scientific">Artomyces pyxidatus</name>
    <dbReference type="NCBI Taxonomy" id="48021"/>
    <lineage>
        <taxon>Eukaryota</taxon>
        <taxon>Fungi</taxon>
        <taxon>Dikarya</taxon>
        <taxon>Basidiomycota</taxon>
        <taxon>Agaricomycotina</taxon>
        <taxon>Agaricomycetes</taxon>
        <taxon>Russulales</taxon>
        <taxon>Auriscalpiaceae</taxon>
        <taxon>Artomyces</taxon>
    </lineage>
</organism>
<comment type="caution">
    <text evidence="1">The sequence shown here is derived from an EMBL/GenBank/DDBJ whole genome shotgun (WGS) entry which is preliminary data.</text>
</comment>
<name>A0ACB8SL96_9AGAM</name>
<protein>
    <submittedName>
        <fullName evidence="1">Dehydrogenase</fullName>
    </submittedName>
</protein>
<dbReference type="Proteomes" id="UP000814140">
    <property type="component" value="Unassembled WGS sequence"/>
</dbReference>
<keyword evidence="2" id="KW-1185">Reference proteome</keyword>
<reference evidence="1" key="1">
    <citation type="submission" date="2021-03" db="EMBL/GenBank/DDBJ databases">
        <authorList>
            <consortium name="DOE Joint Genome Institute"/>
            <person name="Ahrendt S."/>
            <person name="Looney B.P."/>
            <person name="Miyauchi S."/>
            <person name="Morin E."/>
            <person name="Drula E."/>
            <person name="Courty P.E."/>
            <person name="Chicoki N."/>
            <person name="Fauchery L."/>
            <person name="Kohler A."/>
            <person name="Kuo A."/>
            <person name="Labutti K."/>
            <person name="Pangilinan J."/>
            <person name="Lipzen A."/>
            <person name="Riley R."/>
            <person name="Andreopoulos W."/>
            <person name="He G."/>
            <person name="Johnson J."/>
            <person name="Barry K.W."/>
            <person name="Grigoriev I.V."/>
            <person name="Nagy L."/>
            <person name="Hibbett D."/>
            <person name="Henrissat B."/>
            <person name="Matheny P.B."/>
            <person name="Labbe J."/>
            <person name="Martin F."/>
        </authorList>
    </citation>
    <scope>NUCLEOTIDE SEQUENCE</scope>
    <source>
        <strain evidence="1">HHB10654</strain>
    </source>
</reference>
<gene>
    <name evidence="1" type="ORF">BV25DRAFT_1448277</name>
</gene>
<accession>A0ACB8SL96</accession>
<proteinExistence type="predicted"/>
<evidence type="ECO:0000313" key="1">
    <source>
        <dbReference type="EMBL" id="KAI0057238.1"/>
    </source>
</evidence>
<evidence type="ECO:0000313" key="2">
    <source>
        <dbReference type="Proteomes" id="UP000814140"/>
    </source>
</evidence>